<reference evidence="6" key="2">
    <citation type="submission" date="2025-08" db="UniProtKB">
        <authorList>
            <consortium name="RefSeq"/>
        </authorList>
    </citation>
    <scope>IDENTIFICATION</scope>
    <source>
        <tissue evidence="6">Leaf</tissue>
    </source>
</reference>
<proteinExistence type="inferred from homology"/>
<dbReference type="OMA" id="FKNEKAM"/>
<feature type="coiled-coil region" evidence="3">
    <location>
        <begin position="398"/>
        <end position="516"/>
    </location>
</feature>
<organism evidence="5 6">
    <name type="scientific">Nicotiana tabacum</name>
    <name type="common">Common tobacco</name>
    <dbReference type="NCBI Taxonomy" id="4097"/>
    <lineage>
        <taxon>Eukaryota</taxon>
        <taxon>Viridiplantae</taxon>
        <taxon>Streptophyta</taxon>
        <taxon>Embryophyta</taxon>
        <taxon>Tracheophyta</taxon>
        <taxon>Spermatophyta</taxon>
        <taxon>Magnoliopsida</taxon>
        <taxon>eudicotyledons</taxon>
        <taxon>Gunneridae</taxon>
        <taxon>Pentapetalae</taxon>
        <taxon>asterids</taxon>
        <taxon>lamiids</taxon>
        <taxon>Solanales</taxon>
        <taxon>Solanaceae</taxon>
        <taxon>Nicotianoideae</taxon>
        <taxon>Nicotianeae</taxon>
        <taxon>Nicotiana</taxon>
    </lineage>
</organism>
<feature type="compositionally biased region" description="Basic and acidic residues" evidence="4">
    <location>
        <begin position="1"/>
        <end position="18"/>
    </location>
</feature>
<gene>
    <name evidence="6" type="primary">LOC107805925</name>
</gene>
<feature type="region of interest" description="Disordered" evidence="4">
    <location>
        <begin position="1"/>
        <end position="65"/>
    </location>
</feature>
<dbReference type="SUPFAM" id="SSF57997">
    <property type="entry name" value="Tropomyosin"/>
    <property type="match status" value="1"/>
</dbReference>
<keyword evidence="2 3" id="KW-0175">Coiled coil</keyword>
<feature type="compositionally biased region" description="Polar residues" evidence="4">
    <location>
        <begin position="613"/>
        <end position="622"/>
    </location>
</feature>
<evidence type="ECO:0000313" key="5">
    <source>
        <dbReference type="Proteomes" id="UP000790787"/>
    </source>
</evidence>
<feature type="compositionally biased region" description="Basic and acidic residues" evidence="4">
    <location>
        <begin position="29"/>
        <end position="50"/>
    </location>
</feature>
<protein>
    <submittedName>
        <fullName evidence="6">Filament-like plant protein isoform X2</fullName>
    </submittedName>
</protein>
<feature type="compositionally biased region" description="Low complexity" evidence="4">
    <location>
        <begin position="623"/>
        <end position="641"/>
    </location>
</feature>
<keyword evidence="5" id="KW-1185">Reference proteome</keyword>
<comment type="similarity">
    <text evidence="1">Belongs to the FPP family.</text>
</comment>
<dbReference type="Pfam" id="PF05911">
    <property type="entry name" value="FPP"/>
    <property type="match status" value="4"/>
</dbReference>
<dbReference type="AlphaFoldDB" id="A0A1S4B9J8"/>
<evidence type="ECO:0000256" key="3">
    <source>
        <dbReference type="SAM" id="Coils"/>
    </source>
</evidence>
<evidence type="ECO:0000256" key="2">
    <source>
        <dbReference type="ARBA" id="ARBA00023054"/>
    </source>
</evidence>
<dbReference type="Proteomes" id="UP000790787">
    <property type="component" value="Chromosome 16"/>
</dbReference>
<dbReference type="PANTHER" id="PTHR31580">
    <property type="entry name" value="FILAMENT-LIKE PLANT PROTEIN 4"/>
    <property type="match status" value="1"/>
</dbReference>
<name>A0A1S4B9J8_TOBAC</name>
<dbReference type="RefSeq" id="XP_016485517.1">
    <property type="nucleotide sequence ID" value="XM_016630031.1"/>
</dbReference>
<dbReference type="Gene3D" id="1.10.287.1490">
    <property type="match status" value="1"/>
</dbReference>
<dbReference type="RefSeq" id="XP_016485517.1">
    <property type="nucleotide sequence ID" value="XM_016630031.2"/>
</dbReference>
<dbReference type="GeneID" id="107805925"/>
<evidence type="ECO:0000256" key="4">
    <source>
        <dbReference type="SAM" id="MobiDB-lite"/>
    </source>
</evidence>
<feature type="region of interest" description="Disordered" evidence="4">
    <location>
        <begin position="598"/>
        <end position="664"/>
    </location>
</feature>
<sequence length="664" mass="73397">MEKRKWLWKRKPSDKSPGETESSGSLSSHSERYSDEQDALKEFSDHDKQSPEITSKAATIDDEAKESLRSLTEKLSAALVNVSAKEDLVKQHAKVAEEAIAGWEKAESEVAVVKQQLDAAVQQNLSLEVRVSHLDGALKECVRQLRQARDEQEKRIQEAVVEKNEWESEKAALENQLLKLQSQVETCKAETPTSTDPDILVRLDCLEKENTALKIELHSCSEELEIRTIERDLSTQAAESASKQHLESIKKVTKLEAECRKLQATARKASPFSDQRSSAVSSYYVESVTDSQSDSGERLNTVDNDGLKMTKLETNEYEPSCSNSWASALIAELDQFKNEKATHKTLAACSIEIDMMDDFLEMERLAALSETANKTPSITSDAVPHDSPNVENPLAAEYDSISQRVAELEQKLEKIEAEKAELENALSECQDALKVSSVHLKESQTRLEELQKELDAVNESKELLEFQLFGMEVEARTMSANIGSLKTEIEREQSLSSDMEAKCRELENELQKKDQKVELQQTFGSNGEVKIKQEDLAVAADKLAECQKTIASLGKQLQSLATLEDFLIDTANLPGGESVVAKAGGELWKLHVNETFTPKCGSDPSKVEEENASHSMNGNEGESSASSSTSSATQATTAKSKNGFGKLFSRSKSGLPTLKVNDDK</sequence>
<reference evidence="5" key="1">
    <citation type="journal article" date="2014" name="Nat. Commun.">
        <title>The tobacco genome sequence and its comparison with those of tomato and potato.</title>
        <authorList>
            <person name="Sierro N."/>
            <person name="Battey J.N."/>
            <person name="Ouadi S."/>
            <person name="Bakaher N."/>
            <person name="Bovet L."/>
            <person name="Willig A."/>
            <person name="Goepfert S."/>
            <person name="Peitsch M.C."/>
            <person name="Ivanov N.V."/>
        </authorList>
    </citation>
    <scope>NUCLEOTIDE SEQUENCE [LARGE SCALE GENOMIC DNA]</scope>
</reference>
<evidence type="ECO:0000313" key="6">
    <source>
        <dbReference type="RefSeq" id="XP_016485517.1"/>
    </source>
</evidence>
<accession>A0A1S4B9J8</accession>
<dbReference type="InterPro" id="IPR008587">
    <property type="entry name" value="FPP_plant"/>
</dbReference>
<feature type="coiled-coil region" evidence="3">
    <location>
        <begin position="142"/>
        <end position="223"/>
    </location>
</feature>
<evidence type="ECO:0000256" key="1">
    <source>
        <dbReference type="ARBA" id="ARBA00005921"/>
    </source>
</evidence>
<dbReference type="OrthoDB" id="128924at2759"/>
<feature type="compositionally biased region" description="Low complexity" evidence="4">
    <location>
        <begin position="19"/>
        <end position="28"/>
    </location>
</feature>
<dbReference type="PANTHER" id="PTHR31580:SF5">
    <property type="entry name" value="FILAMENT-LIKE PLANT PROTEIN 1-RELATED"/>
    <property type="match status" value="1"/>
</dbReference>